<dbReference type="Proteomes" id="UP000558488">
    <property type="component" value="Unassembled WGS sequence"/>
</dbReference>
<keyword evidence="3" id="KW-1185">Reference proteome</keyword>
<proteinExistence type="predicted"/>
<accession>A0A7J7T0U5</accession>
<name>A0A7J7T0U5_PIPKU</name>
<gene>
    <name evidence="2" type="ORF">mPipKuh1_001745</name>
</gene>
<dbReference type="AlphaFoldDB" id="A0A7J7T0U5"/>
<dbReference type="EMBL" id="JACAGB010000034">
    <property type="protein sequence ID" value="KAF6294220.1"/>
    <property type="molecule type" value="Genomic_DNA"/>
</dbReference>
<evidence type="ECO:0000256" key="1">
    <source>
        <dbReference type="SAM" id="MobiDB-lite"/>
    </source>
</evidence>
<feature type="compositionally biased region" description="Low complexity" evidence="1">
    <location>
        <begin position="28"/>
        <end position="44"/>
    </location>
</feature>
<protein>
    <submittedName>
        <fullName evidence="2">Uncharacterized protein</fullName>
    </submittedName>
</protein>
<evidence type="ECO:0000313" key="2">
    <source>
        <dbReference type="EMBL" id="KAF6294220.1"/>
    </source>
</evidence>
<reference evidence="2 3" key="1">
    <citation type="journal article" date="2020" name="Nature">
        <title>Six reference-quality genomes reveal evolution of bat adaptations.</title>
        <authorList>
            <person name="Jebb D."/>
            <person name="Huang Z."/>
            <person name="Pippel M."/>
            <person name="Hughes G.M."/>
            <person name="Lavrichenko K."/>
            <person name="Devanna P."/>
            <person name="Winkler S."/>
            <person name="Jermiin L.S."/>
            <person name="Skirmuntt E.C."/>
            <person name="Katzourakis A."/>
            <person name="Burkitt-Gray L."/>
            <person name="Ray D.A."/>
            <person name="Sullivan K.A.M."/>
            <person name="Roscito J.G."/>
            <person name="Kirilenko B.M."/>
            <person name="Davalos L.M."/>
            <person name="Corthals A.P."/>
            <person name="Power M.L."/>
            <person name="Jones G."/>
            <person name="Ransome R.D."/>
            <person name="Dechmann D.K.N."/>
            <person name="Locatelli A.G."/>
            <person name="Puechmaille S.J."/>
            <person name="Fedrigo O."/>
            <person name="Jarvis E.D."/>
            <person name="Hiller M."/>
            <person name="Vernes S.C."/>
            <person name="Myers E.W."/>
            <person name="Teeling E.C."/>
        </authorList>
    </citation>
    <scope>NUCLEOTIDE SEQUENCE [LARGE SCALE GENOMIC DNA]</scope>
    <source>
        <strain evidence="2">MPipKuh1</strain>
        <tissue evidence="2">Flight muscle</tissue>
    </source>
</reference>
<evidence type="ECO:0000313" key="3">
    <source>
        <dbReference type="Proteomes" id="UP000558488"/>
    </source>
</evidence>
<feature type="region of interest" description="Disordered" evidence="1">
    <location>
        <begin position="1"/>
        <end position="56"/>
    </location>
</feature>
<organism evidence="2 3">
    <name type="scientific">Pipistrellus kuhlii</name>
    <name type="common">Kuhl's pipistrelle</name>
    <dbReference type="NCBI Taxonomy" id="59472"/>
    <lineage>
        <taxon>Eukaryota</taxon>
        <taxon>Metazoa</taxon>
        <taxon>Chordata</taxon>
        <taxon>Craniata</taxon>
        <taxon>Vertebrata</taxon>
        <taxon>Euteleostomi</taxon>
        <taxon>Mammalia</taxon>
        <taxon>Eutheria</taxon>
        <taxon>Laurasiatheria</taxon>
        <taxon>Chiroptera</taxon>
        <taxon>Yangochiroptera</taxon>
        <taxon>Vespertilionidae</taxon>
        <taxon>Pipistrellus</taxon>
    </lineage>
</organism>
<sequence length="179" mass="18310">MLGGCSGGRGAGAVAGLGEVAPESGSQGPAEGPPAAREPGGRWAQSPGHPCVADSRWSRGRCSWDLLPWKEDQNRARPSQGGTALLSLPGSADWQATGRSAQRRVLGALNDNKLPSLVSAASLAPRRLDGQMDGRGGDVPTGCSLDAPLSLSPQLSWQAETGTEKSHMHLPVTTLGSAA</sequence>
<comment type="caution">
    <text evidence="2">The sequence shown here is derived from an EMBL/GenBank/DDBJ whole genome shotgun (WGS) entry which is preliminary data.</text>
</comment>
<feature type="compositionally biased region" description="Gly residues" evidence="1">
    <location>
        <begin position="1"/>
        <end position="15"/>
    </location>
</feature>